<dbReference type="Pfam" id="PF00266">
    <property type="entry name" value="Aminotran_5"/>
    <property type="match status" value="1"/>
</dbReference>
<dbReference type="PANTHER" id="PTHR43586:SF15">
    <property type="entry name" value="BLR3095 PROTEIN"/>
    <property type="match status" value="1"/>
</dbReference>
<name>A0A167EXM2_9FLAO</name>
<dbReference type="InterPro" id="IPR015424">
    <property type="entry name" value="PyrdxlP-dep_Trfase"/>
</dbReference>
<comment type="caution">
    <text evidence="3">The sequence shown here is derived from an EMBL/GenBank/DDBJ whole genome shotgun (WGS) entry which is preliminary data.</text>
</comment>
<dbReference type="InterPro" id="IPR015421">
    <property type="entry name" value="PyrdxlP-dep_Trfase_major"/>
</dbReference>
<dbReference type="Gene3D" id="3.40.640.10">
    <property type="entry name" value="Type I PLP-dependent aspartate aminotransferase-like (Major domain)"/>
    <property type="match status" value="1"/>
</dbReference>
<keyword evidence="4" id="KW-1185">Reference proteome</keyword>
<evidence type="ECO:0000259" key="2">
    <source>
        <dbReference type="Pfam" id="PF00266"/>
    </source>
</evidence>
<gene>
    <name evidence="3" type="ORF">ULVI_13000</name>
</gene>
<dbReference type="InterPro" id="IPR000192">
    <property type="entry name" value="Aminotrans_V_dom"/>
</dbReference>
<dbReference type="PANTHER" id="PTHR43586">
    <property type="entry name" value="CYSTEINE DESULFURASE"/>
    <property type="match status" value="1"/>
</dbReference>
<dbReference type="AlphaFoldDB" id="A0A167EXM2"/>
<dbReference type="InterPro" id="IPR015422">
    <property type="entry name" value="PyrdxlP-dep_Trfase_small"/>
</dbReference>
<reference evidence="3 4" key="1">
    <citation type="submission" date="2016-02" db="EMBL/GenBank/DDBJ databases">
        <title>Ulvibacter sp. LPB0005, isolated from Thais luteostoma.</title>
        <authorList>
            <person name="Shin S.-K."/>
            <person name="Yi H."/>
        </authorList>
    </citation>
    <scope>NUCLEOTIDE SEQUENCE [LARGE SCALE GENOMIC DNA]</scope>
    <source>
        <strain evidence="3 4">LPB0005</strain>
    </source>
</reference>
<evidence type="ECO:0000256" key="1">
    <source>
        <dbReference type="ARBA" id="ARBA00022898"/>
    </source>
</evidence>
<dbReference type="Proteomes" id="UP000077013">
    <property type="component" value="Unassembled WGS sequence"/>
</dbReference>
<feature type="domain" description="Aminotransferase class V" evidence="2">
    <location>
        <begin position="53"/>
        <end position="353"/>
    </location>
</feature>
<dbReference type="EMBL" id="LRXL01000052">
    <property type="protein sequence ID" value="OAB75979.1"/>
    <property type="molecule type" value="Genomic_DNA"/>
</dbReference>
<keyword evidence="1" id="KW-0663">Pyridoxal phosphate</keyword>
<dbReference type="SUPFAM" id="SSF53383">
    <property type="entry name" value="PLP-dependent transferases"/>
    <property type="match status" value="1"/>
</dbReference>
<dbReference type="Gene3D" id="3.90.1150.10">
    <property type="entry name" value="Aspartate Aminotransferase, domain 1"/>
    <property type="match status" value="1"/>
</dbReference>
<dbReference type="STRING" id="1763537.ULVI_13000"/>
<dbReference type="RefSeq" id="WP_068593236.1">
    <property type="nucleotide sequence ID" value="NZ_LRXL01000052.1"/>
</dbReference>
<dbReference type="GO" id="GO:0008483">
    <property type="term" value="F:transaminase activity"/>
    <property type="evidence" value="ECO:0007669"/>
    <property type="project" value="UniProtKB-KW"/>
</dbReference>
<organism evidence="3 4">
    <name type="scientific">Cochleicola gelatinilyticus</name>
    <dbReference type="NCBI Taxonomy" id="1763537"/>
    <lineage>
        <taxon>Bacteria</taxon>
        <taxon>Pseudomonadati</taxon>
        <taxon>Bacteroidota</taxon>
        <taxon>Flavobacteriia</taxon>
        <taxon>Flavobacteriales</taxon>
        <taxon>Flavobacteriaceae</taxon>
        <taxon>Cochleicola</taxon>
    </lineage>
</organism>
<keyword evidence="3" id="KW-0808">Transferase</keyword>
<proteinExistence type="predicted"/>
<sequence length="359" mass="40958">MKNFKTEFPALDSFTYLNTASCGLLSNRLVEWRAAHDKKLLDGGSVFRDLHRDHVARIRNTVSSFFDAQLKEIALIPNFSFGLNTLIEGLPQKRKVLLLKNDYPSINWPFENRDFDVCYANIDGHLEKNIEEAVAKYRPDVFAFSMVQYLSGIKIDLNFLKQLKAYHSDLILIADGTQFLGTEAFSFSESPIDVMGASCYKWLLSGYGNGILMVKEAIHTKLFPSTIGFNSAEAAYSKRDDVAFMRRFEPGHQDTLNYGSLEQSILFLKQLGIETISEKIHSLAVYAREQFSELGLIDDCIIERDNYSSILTIQGDEALFQKLKKEQIICSQRGKGIRVSYHFYNTQEDLEHLINVVKK</sequence>
<protein>
    <submittedName>
        <fullName evidence="3">Aminotransferase class V</fullName>
    </submittedName>
</protein>
<evidence type="ECO:0000313" key="3">
    <source>
        <dbReference type="EMBL" id="OAB75979.1"/>
    </source>
</evidence>
<dbReference type="OrthoDB" id="513408at2"/>
<accession>A0A167EXM2</accession>
<evidence type="ECO:0000313" key="4">
    <source>
        <dbReference type="Proteomes" id="UP000077013"/>
    </source>
</evidence>
<keyword evidence="3" id="KW-0032">Aminotransferase</keyword>